<reference evidence="1 2" key="1">
    <citation type="submission" date="2018-03" db="EMBL/GenBank/DDBJ databases">
        <title>Cross-interface Injection: A General Nanoliter Liquid Handling Method Applied to Single Cells Genome Amplification Automated Nanoliter Liquid Handling Applied to Single Cell Multiple Displacement Amplification.</title>
        <authorList>
            <person name="Yun J."/>
            <person name="Xu P."/>
            <person name="Xu J."/>
            <person name="Dai X."/>
            <person name="Wang Y."/>
            <person name="Zheng X."/>
            <person name="Cao C."/>
            <person name="Yi Q."/>
            <person name="Zhu Y."/>
            <person name="Wang L."/>
            <person name="Dong Z."/>
            <person name="Huang Y."/>
            <person name="Huang L."/>
            <person name="Du W."/>
        </authorList>
    </citation>
    <scope>NUCLEOTIDE SEQUENCE [LARGE SCALE GENOMIC DNA]</scope>
    <source>
        <strain evidence="1 2">Z-D1-2</strain>
    </source>
</reference>
<dbReference type="AlphaFoldDB" id="A0A2T4DP51"/>
<gene>
    <name evidence="1" type="ORF">C9994_11040</name>
</gene>
<name>A0A2T4DP51_9BACT</name>
<evidence type="ECO:0000313" key="1">
    <source>
        <dbReference type="EMBL" id="PTB95585.1"/>
    </source>
</evidence>
<dbReference type="SUPFAM" id="SSF110296">
    <property type="entry name" value="Oligoxyloglucan reducing end-specific cellobiohydrolase"/>
    <property type="match status" value="1"/>
</dbReference>
<proteinExistence type="predicted"/>
<dbReference type="Proteomes" id="UP000240608">
    <property type="component" value="Unassembled WGS sequence"/>
</dbReference>
<comment type="caution">
    <text evidence="1">The sequence shown here is derived from an EMBL/GenBank/DDBJ whole genome shotgun (WGS) entry which is preliminary data.</text>
</comment>
<dbReference type="EMBL" id="PYVU01000103">
    <property type="protein sequence ID" value="PTB95585.1"/>
    <property type="molecule type" value="Genomic_DNA"/>
</dbReference>
<organism evidence="1 2">
    <name type="scientific">Marivirga lumbricoides</name>
    <dbReference type="NCBI Taxonomy" id="1046115"/>
    <lineage>
        <taxon>Bacteria</taxon>
        <taxon>Pseudomonadati</taxon>
        <taxon>Bacteroidota</taxon>
        <taxon>Cytophagia</taxon>
        <taxon>Cytophagales</taxon>
        <taxon>Marivirgaceae</taxon>
        <taxon>Marivirga</taxon>
    </lineage>
</organism>
<evidence type="ECO:0000313" key="2">
    <source>
        <dbReference type="Proteomes" id="UP000240608"/>
    </source>
</evidence>
<sequence length="388" mass="44257">MLAIMVSSLFRNSFKFIFFLFLFHSCAKKEDVKSSLQIENRNSGLIGEQITDYNISPVDSSIWILQCENRAYLTTDKGLNWSIIDAPDNCSQYNFDNNGDIISTDGHSFYKRAIQKTKWAKIITPDSLNDASMMRTAADSLVFILRRTSNAKPAYLYNNRVFSKSPIPLNKNQMDSVSIMASSYKTQKYLDSTFINLNSGHLLYADSASNTISKRMNGIQRPEIVAILQDENQPNKVSAIQVSRNHPLVIQYYWLYTSEDFGKKWLLNDSASDYKQLLELVDSKVIPQDTEQQSRLIINDTLYLTTSDQAGGVVLNNSSNNNRKLLLSSSNELFKEMPDFSNTAFIPYTLSQYVFKVDREVIKLLFASKKGGLKYVEVRIDDLQNIEM</sequence>
<accession>A0A2T4DP51</accession>
<protein>
    <submittedName>
        <fullName evidence="1">Uncharacterized protein</fullName>
    </submittedName>
</protein>